<evidence type="ECO:0000313" key="1">
    <source>
        <dbReference type="EMBL" id="CCC89661.1"/>
    </source>
</evidence>
<proteinExistence type="predicted"/>
<organism evidence="1">
    <name type="scientific">Trypanosoma congolense (strain IL3000)</name>
    <dbReference type="NCBI Taxonomy" id="1068625"/>
    <lineage>
        <taxon>Eukaryota</taxon>
        <taxon>Discoba</taxon>
        <taxon>Euglenozoa</taxon>
        <taxon>Kinetoplastea</taxon>
        <taxon>Metakinetoplastina</taxon>
        <taxon>Trypanosomatida</taxon>
        <taxon>Trypanosomatidae</taxon>
        <taxon>Trypanosoma</taxon>
        <taxon>Nannomonas</taxon>
    </lineage>
</organism>
<dbReference type="VEuPathDB" id="TriTrypDB:TcIL3000_3_850"/>
<sequence length="681" mass="76890">MPKGRKKPEVDVFARLCKHQVEGMPISDEPAAMSEAEIIDTILTFSPAIPRVEVGVGLKFRCTVPIIEGDIIHISLPGFRGKASSFTPESLDTQGNLLPACFQGFWTGDGIKADKRAAQKQTVLLKCIRRVEMDQSVSLFIPFSLGLISPDKVVHNSSKFKIRGTVAHALDRKLLKQVFLSTQEVKKRPVAEEIAEYRELIETMDQSGGLEKEEQYAGEELSVEELDHLCEAAHARCPYPIGFQWHIAVETFRDYEKYGPLLKTVVEGAIAYAKRKDNLSLYREIAKNLGVKLGAVIVFQDVLNMLYGSLYPTLPSPVLLVLRLFTMESIDIARAFLTDPPQFSLAQEIGSFFRIGDTEGLKKWECTIAALLLVYRKSAIPPTEISGGPVLFYGIKELPQSELQCIRSLPENEWYMFSCFTVVRPNVNWLDEEGFAVPDSAVLFEIHNVTDGIEMSDISMYSYDREWFLPICSVFRIQKINVYDDRNGLTHVVLVSAGCLHGATKNSVIPEEDQAVSRAVVKKVRTEIMRVANRTRYIAIHAHLSVRLQDRLRLDPSTLIRAQYVDHYFEVKRNSQVKTTVEDGSVNWQVCTSPVQMIDPAEGVIKHAVWEPMPRKFALLTEQAFLSRTRLKKTFELNGITLDFVNYKCDYGGKGPRPMRRVVRKRVSHEGPLPVIPELIK</sequence>
<gene>
    <name evidence="1" type="ORF">TCIL3000_3_850</name>
</gene>
<reference evidence="1" key="1">
    <citation type="journal article" date="2012" name="Proc. Natl. Acad. Sci. U.S.A.">
        <title>Antigenic diversity is generated by distinct evolutionary mechanisms in African trypanosome species.</title>
        <authorList>
            <person name="Jackson A.P."/>
            <person name="Berry A."/>
            <person name="Aslett M."/>
            <person name="Allison H.C."/>
            <person name="Burton P."/>
            <person name="Vavrova-Anderson J."/>
            <person name="Brown R."/>
            <person name="Browne H."/>
            <person name="Corton N."/>
            <person name="Hauser H."/>
            <person name="Gamble J."/>
            <person name="Gilderthorp R."/>
            <person name="Marcello L."/>
            <person name="McQuillan J."/>
            <person name="Otto T.D."/>
            <person name="Quail M.A."/>
            <person name="Sanders M.J."/>
            <person name="van Tonder A."/>
            <person name="Ginger M.L."/>
            <person name="Field M.C."/>
            <person name="Barry J.D."/>
            <person name="Hertz-Fowler C."/>
            <person name="Berriman M."/>
        </authorList>
    </citation>
    <scope>NUCLEOTIDE SEQUENCE</scope>
    <source>
        <strain evidence="1">IL3000</strain>
    </source>
</reference>
<accession>G0UJV6</accession>
<dbReference type="EMBL" id="HE575316">
    <property type="protein sequence ID" value="CCC89661.1"/>
    <property type="molecule type" value="Genomic_DNA"/>
</dbReference>
<name>G0UJV6_TRYCI</name>
<dbReference type="AlphaFoldDB" id="G0UJV6"/>
<protein>
    <submittedName>
        <fullName evidence="1">Uncharacterized protein</fullName>
    </submittedName>
</protein>